<keyword evidence="2" id="KW-0812">Transmembrane</keyword>
<evidence type="ECO:0008006" key="5">
    <source>
        <dbReference type="Google" id="ProtNLM"/>
    </source>
</evidence>
<organism evidence="3 4">
    <name type="scientific">Aspergillus taichungensis</name>
    <dbReference type="NCBI Taxonomy" id="482145"/>
    <lineage>
        <taxon>Eukaryota</taxon>
        <taxon>Fungi</taxon>
        <taxon>Dikarya</taxon>
        <taxon>Ascomycota</taxon>
        <taxon>Pezizomycotina</taxon>
        <taxon>Eurotiomycetes</taxon>
        <taxon>Eurotiomycetidae</taxon>
        <taxon>Eurotiales</taxon>
        <taxon>Aspergillaceae</taxon>
        <taxon>Aspergillus</taxon>
        <taxon>Aspergillus subgen. Circumdati</taxon>
    </lineage>
</organism>
<evidence type="ECO:0000313" key="4">
    <source>
        <dbReference type="Proteomes" id="UP000235023"/>
    </source>
</evidence>
<protein>
    <recommendedName>
        <fullName evidence="5">Glycosyl hydrolase family 43 protein</fullName>
    </recommendedName>
</protein>
<dbReference type="EMBL" id="KZ559499">
    <property type="protein sequence ID" value="PLN86361.1"/>
    <property type="molecule type" value="Genomic_DNA"/>
</dbReference>
<sequence>MLLCFNWEKKRSCTAHDQESSSGWSSTTRGGLEEPTRLRKLFTREIARRAAPPILFAAVLILMISIPFIIERAQRSRQHDDPSYHNAGYHPINVLDDFPNPGMAHFNGTWVAYGTDTGTGIATAHVPVATSDDFIVWRRKLGHDALPTLGGWEKEINHWGPDVIQRVSSHLPPQGCICIALLSS</sequence>
<feature type="transmembrane region" description="Helical" evidence="2">
    <location>
        <begin position="50"/>
        <end position="70"/>
    </location>
</feature>
<name>A0A2J5I8J8_9EURO</name>
<keyword evidence="2" id="KW-0472">Membrane</keyword>
<reference evidence="4" key="1">
    <citation type="submission" date="2017-12" db="EMBL/GenBank/DDBJ databases">
        <authorList>
            <consortium name="DOE Joint Genome Institute"/>
            <person name="Mondo S.J."/>
            <person name="Kjaerbolling I."/>
            <person name="Vesth T.C."/>
            <person name="Frisvad J.C."/>
            <person name="Nybo J.L."/>
            <person name="Theobald S."/>
            <person name="Kuo A."/>
            <person name="Bowyer P."/>
            <person name="Matsuda Y."/>
            <person name="Lyhne E.K."/>
            <person name="Kogle M.E."/>
            <person name="Clum A."/>
            <person name="Lipzen A."/>
            <person name="Salamov A."/>
            <person name="Ngan C.Y."/>
            <person name="Daum C."/>
            <person name="Chiniquy J."/>
            <person name="Barry K."/>
            <person name="LaButti K."/>
            <person name="Haridas S."/>
            <person name="Simmons B.A."/>
            <person name="Magnuson J.K."/>
            <person name="Mortensen U.H."/>
            <person name="Larsen T.O."/>
            <person name="Grigoriev I.V."/>
            <person name="Baker S.E."/>
            <person name="Andersen M.R."/>
            <person name="Nordberg H.P."/>
            <person name="Cantor M.N."/>
            <person name="Hua S.X."/>
        </authorList>
    </citation>
    <scope>NUCLEOTIDE SEQUENCE [LARGE SCALE GENOMIC DNA]</scope>
    <source>
        <strain evidence="4">IBT 19404</strain>
    </source>
</reference>
<proteinExistence type="predicted"/>
<dbReference type="InterPro" id="IPR023296">
    <property type="entry name" value="Glyco_hydro_beta-prop_sf"/>
</dbReference>
<evidence type="ECO:0000313" key="3">
    <source>
        <dbReference type="EMBL" id="PLN86361.1"/>
    </source>
</evidence>
<keyword evidence="4" id="KW-1185">Reference proteome</keyword>
<accession>A0A2J5I8J8</accession>
<dbReference type="Proteomes" id="UP000235023">
    <property type="component" value="Unassembled WGS sequence"/>
</dbReference>
<keyword evidence="2" id="KW-1133">Transmembrane helix</keyword>
<dbReference type="SUPFAM" id="SSF75005">
    <property type="entry name" value="Arabinanase/levansucrase/invertase"/>
    <property type="match status" value="1"/>
</dbReference>
<gene>
    <name evidence="3" type="ORF">BDW42DRAFT_93757</name>
</gene>
<keyword evidence="1" id="KW-0732">Signal</keyword>
<dbReference type="Gene3D" id="2.115.10.20">
    <property type="entry name" value="Glycosyl hydrolase domain, family 43"/>
    <property type="match status" value="1"/>
</dbReference>
<evidence type="ECO:0000256" key="2">
    <source>
        <dbReference type="SAM" id="Phobius"/>
    </source>
</evidence>
<dbReference type="AlphaFoldDB" id="A0A2J5I8J8"/>
<evidence type="ECO:0000256" key="1">
    <source>
        <dbReference type="ARBA" id="ARBA00022729"/>
    </source>
</evidence>